<evidence type="ECO:0008006" key="3">
    <source>
        <dbReference type="Google" id="ProtNLM"/>
    </source>
</evidence>
<proteinExistence type="predicted"/>
<organism evidence="1 2">
    <name type="scientific">Phyllobacterium phragmitis</name>
    <dbReference type="NCBI Taxonomy" id="2670329"/>
    <lineage>
        <taxon>Bacteria</taxon>
        <taxon>Pseudomonadati</taxon>
        <taxon>Pseudomonadota</taxon>
        <taxon>Alphaproteobacteria</taxon>
        <taxon>Hyphomicrobiales</taxon>
        <taxon>Phyllobacteriaceae</taxon>
        <taxon>Phyllobacterium</taxon>
    </lineage>
</organism>
<dbReference type="RefSeq" id="WP_407864509.1">
    <property type="nucleotide sequence ID" value="NZ_BAAFZP010000001.1"/>
</dbReference>
<evidence type="ECO:0000313" key="2">
    <source>
        <dbReference type="Proteomes" id="UP001628091"/>
    </source>
</evidence>
<evidence type="ECO:0000313" key="1">
    <source>
        <dbReference type="EMBL" id="GAB1581725.1"/>
    </source>
</evidence>
<reference evidence="1 2" key="1">
    <citation type="submission" date="2024-10" db="EMBL/GenBank/DDBJ databases">
        <title>Isolation, draft genome sequencing and identification of Phyllobacterium sp. NSA23, isolated from leaf soil.</title>
        <authorList>
            <person name="Akita H."/>
        </authorList>
    </citation>
    <scope>NUCLEOTIDE SEQUENCE [LARGE SCALE GENOMIC DNA]</scope>
    <source>
        <strain evidence="1 2">NSA23</strain>
    </source>
</reference>
<dbReference type="EMBL" id="BAAFZP010000001">
    <property type="protein sequence ID" value="GAB1581725.1"/>
    <property type="molecule type" value="Genomic_DNA"/>
</dbReference>
<protein>
    <recommendedName>
        <fullName evidence="3">RiboL-PSP-HEPN domain-containing protein</fullName>
    </recommendedName>
</protein>
<sequence length="309" mass="34345">MAAPKKKKATNASRNRFIFGGPLSFFEPINAAEKDAGIISGPFSAFRENLQSAILVGSIPFQLVQSSVLQQRFNQLHTAARIRSLKGDGSKREPEAEKAAYQIARDEMDKELQDKTVINRHAGNTLSTLDSHLRNIDFSTSADELLRQVIVMAWGAFETLVNDGLRVSINSDPTKILKIAVDKNYKDALFGKSIIDELDKRGFNLSNCMGDLFIDAVRIDNLEKIHDVCAKLFSAPELNKALKDKELWKLSQRRHLIVHRRGIVDNRYLGKTGDKRVLGARLALTADEVEAALTIVRDTGITFTRVAAA</sequence>
<keyword evidence="2" id="KW-1185">Reference proteome</keyword>
<name>A0ABQ0GYI5_9HYPH</name>
<dbReference type="Proteomes" id="UP001628091">
    <property type="component" value="Unassembled WGS sequence"/>
</dbReference>
<comment type="caution">
    <text evidence="1">The sequence shown here is derived from an EMBL/GenBank/DDBJ whole genome shotgun (WGS) entry which is preliminary data.</text>
</comment>
<gene>
    <name evidence="1" type="ORF">PPNSA23_16680</name>
</gene>
<accession>A0ABQ0GYI5</accession>